<dbReference type="InterPro" id="IPR016181">
    <property type="entry name" value="Acyl_CoA_acyltransferase"/>
</dbReference>
<dbReference type="InterPro" id="IPR000182">
    <property type="entry name" value="GNAT_dom"/>
</dbReference>
<evidence type="ECO:0000259" key="1">
    <source>
        <dbReference type="PROSITE" id="PS51186"/>
    </source>
</evidence>
<evidence type="ECO:0000313" key="3">
    <source>
        <dbReference type="Proteomes" id="UP001526166"/>
    </source>
</evidence>
<dbReference type="Pfam" id="PF13302">
    <property type="entry name" value="Acetyltransf_3"/>
    <property type="match status" value="1"/>
</dbReference>
<reference evidence="2 3" key="1">
    <citation type="submission" date="2022-10" db="EMBL/GenBank/DDBJ databases">
        <title>Sinirhodobacter sp. nov., isolated from ocean surface sediments.</title>
        <authorList>
            <person name="He W."/>
            <person name="Wang L."/>
            <person name="Zhang D.-F."/>
        </authorList>
    </citation>
    <scope>NUCLEOTIDE SEQUENCE [LARGE SCALE GENOMIC DNA]</scope>
    <source>
        <strain evidence="2 3">WL0115</strain>
    </source>
</reference>
<keyword evidence="3" id="KW-1185">Reference proteome</keyword>
<gene>
    <name evidence="2" type="ORF">OE699_13385</name>
</gene>
<dbReference type="SUPFAM" id="SSF55729">
    <property type="entry name" value="Acyl-CoA N-acyltransferases (Nat)"/>
    <property type="match status" value="1"/>
</dbReference>
<dbReference type="PROSITE" id="PS51186">
    <property type="entry name" value="GNAT"/>
    <property type="match status" value="1"/>
</dbReference>
<organism evidence="2 3">
    <name type="scientific">Sedimentimonas flavescens</name>
    <dbReference type="NCBI Taxonomy" id="2851012"/>
    <lineage>
        <taxon>Bacteria</taxon>
        <taxon>Pseudomonadati</taxon>
        <taxon>Pseudomonadota</taxon>
        <taxon>Alphaproteobacteria</taxon>
        <taxon>Rhodobacterales</taxon>
        <taxon>Rhodobacter group</taxon>
        <taxon>Sedimentimonas</taxon>
    </lineage>
</organism>
<dbReference type="PANTHER" id="PTHR43792">
    <property type="entry name" value="GNAT FAMILY, PUTATIVE (AFU_ORTHOLOGUE AFUA_3G00765)-RELATED-RELATED"/>
    <property type="match status" value="1"/>
</dbReference>
<sequence>MIALSPTPVLETERLVLRAPAARDWEHWRDFFMSERGNWIRSAATAPEEALAWRAWAGVIGHWVMRGWGSFVITTHDSDRGLGMTGPWAPINWPEFEIGWTMWSAENEGKGLMAEAAAAARDHAFRTLGWKTAVSYIAPANTRSRALAERLGAVIDPNAAPFPGDAEALVYRHPCPEDLA</sequence>
<feature type="domain" description="N-acetyltransferase" evidence="1">
    <location>
        <begin position="15"/>
        <end position="176"/>
    </location>
</feature>
<name>A0ABT3A1G3_9RHOB</name>
<proteinExistence type="predicted"/>
<accession>A0ABT3A1G3</accession>
<dbReference type="Proteomes" id="UP001526166">
    <property type="component" value="Unassembled WGS sequence"/>
</dbReference>
<evidence type="ECO:0000313" key="2">
    <source>
        <dbReference type="EMBL" id="MCV2879839.1"/>
    </source>
</evidence>
<dbReference type="RefSeq" id="WP_263848311.1">
    <property type="nucleotide sequence ID" value="NZ_JAOWKW010000011.1"/>
</dbReference>
<dbReference type="Gene3D" id="3.40.630.30">
    <property type="match status" value="1"/>
</dbReference>
<comment type="caution">
    <text evidence="2">The sequence shown here is derived from an EMBL/GenBank/DDBJ whole genome shotgun (WGS) entry which is preliminary data.</text>
</comment>
<protein>
    <submittedName>
        <fullName evidence="2">GNAT family N-acetyltransferase</fullName>
    </submittedName>
</protein>
<dbReference type="InterPro" id="IPR051531">
    <property type="entry name" value="N-acetyltransferase"/>
</dbReference>
<dbReference type="PANTHER" id="PTHR43792:SF1">
    <property type="entry name" value="N-ACETYLTRANSFERASE DOMAIN-CONTAINING PROTEIN"/>
    <property type="match status" value="1"/>
</dbReference>
<dbReference type="EMBL" id="JAOWKW010000011">
    <property type="protein sequence ID" value="MCV2879839.1"/>
    <property type="molecule type" value="Genomic_DNA"/>
</dbReference>